<dbReference type="Pfam" id="PF00535">
    <property type="entry name" value="Glycos_transf_2"/>
    <property type="match status" value="1"/>
</dbReference>
<reference evidence="2" key="1">
    <citation type="submission" date="2024-05" db="EMBL/GenBank/DDBJ databases">
        <authorList>
            <person name="Kim S."/>
            <person name="Heo J."/>
            <person name="Choi H."/>
            <person name="Choi Y."/>
            <person name="Kwon S.-W."/>
            <person name="Kim Y."/>
        </authorList>
    </citation>
    <scope>NUCLEOTIDE SEQUENCE</scope>
    <source>
        <strain evidence="2">KACC 23699</strain>
    </source>
</reference>
<proteinExistence type="predicted"/>
<evidence type="ECO:0000259" key="1">
    <source>
        <dbReference type="Pfam" id="PF00535"/>
    </source>
</evidence>
<dbReference type="CDD" id="cd00761">
    <property type="entry name" value="Glyco_tranf_GTA_type"/>
    <property type="match status" value="1"/>
</dbReference>
<feature type="domain" description="Glycosyltransferase 2-like" evidence="1">
    <location>
        <begin position="18"/>
        <end position="145"/>
    </location>
</feature>
<gene>
    <name evidence="2" type="ORF">ABEG17_06675</name>
</gene>
<evidence type="ECO:0000313" key="2">
    <source>
        <dbReference type="EMBL" id="XBO45016.1"/>
    </source>
</evidence>
<dbReference type="SUPFAM" id="SSF53448">
    <property type="entry name" value="Nucleotide-diphospho-sugar transferases"/>
    <property type="match status" value="1"/>
</dbReference>
<dbReference type="EMBL" id="CP157483">
    <property type="protein sequence ID" value="XBO45016.1"/>
    <property type="molecule type" value="Genomic_DNA"/>
</dbReference>
<accession>A0AAU7JX81</accession>
<dbReference type="RefSeq" id="WP_406832500.1">
    <property type="nucleotide sequence ID" value="NZ_CP157483.1"/>
</dbReference>
<sequence length="371" mass="40895">MPIPPPPAGEQRGPDVDVVIAVHSALRPLDRAISSCHTGSGRVRVTVVCHNIASDEIQAGVQPRKDLPVRYVELHDGLNSPAGPKNAGLQLADAPYVLVLDSDDFLEPGAIQHWLELATARNADGVIVPLRHQSGAVIRTPRARASRIHDLDPVQDRLAYATAPRGLWRTGLLRSIGFKYTEGLQSGEDLAPGLHLWFSGATFEFPARGPRYVQGNDAVDRVTDTFLPLSREFDAIYRLDPRWLDSLTAAARRAVAVKLARTNLIGAMARRSASWDWSAEDLSAVEDLIRRLDEIHPGFRRPFARADRRLLNAAARAQTAPEAFLDALRQQRGANLLDRLLTPGLTANLDSESTLRQALRMAADWRRIFPV</sequence>
<keyword evidence="2" id="KW-0808">Transferase</keyword>
<keyword evidence="2" id="KW-0328">Glycosyltransferase</keyword>
<organism evidence="2">
    <name type="scientific">Pedococcus sp. KACC 23699</name>
    <dbReference type="NCBI Taxonomy" id="3149228"/>
    <lineage>
        <taxon>Bacteria</taxon>
        <taxon>Bacillati</taxon>
        <taxon>Actinomycetota</taxon>
        <taxon>Actinomycetes</taxon>
        <taxon>Micrococcales</taxon>
        <taxon>Intrasporangiaceae</taxon>
        <taxon>Pedococcus</taxon>
    </lineage>
</organism>
<dbReference type="GO" id="GO:0016757">
    <property type="term" value="F:glycosyltransferase activity"/>
    <property type="evidence" value="ECO:0007669"/>
    <property type="project" value="UniProtKB-KW"/>
</dbReference>
<dbReference type="EC" id="2.4.-.-" evidence="2"/>
<dbReference type="AlphaFoldDB" id="A0AAU7JX81"/>
<protein>
    <submittedName>
        <fullName evidence="2">Glycosyltransferase family A protein</fullName>
        <ecNumber evidence="2">2.4.-.-</ecNumber>
    </submittedName>
</protein>
<name>A0AAU7JX81_9MICO</name>
<dbReference type="InterPro" id="IPR001173">
    <property type="entry name" value="Glyco_trans_2-like"/>
</dbReference>
<dbReference type="InterPro" id="IPR029044">
    <property type="entry name" value="Nucleotide-diphossugar_trans"/>
</dbReference>
<dbReference type="Gene3D" id="3.90.550.10">
    <property type="entry name" value="Spore Coat Polysaccharide Biosynthesis Protein SpsA, Chain A"/>
    <property type="match status" value="1"/>
</dbReference>